<dbReference type="PANTHER" id="PTHR46401:SF2">
    <property type="entry name" value="GLYCOSYLTRANSFERASE WBBK-RELATED"/>
    <property type="match status" value="1"/>
</dbReference>
<sequence length="366" mass="40915">MKIAIDLSQIIYGTGVSHYRENLVRNLLKINKQSLASGAGKENEYLLYGGSLRRKKELEQKINKLGSNLNVKVFPIPPTLANLIWNKLHILPIEKLIGEVDLIHTSDWAEPPTKISKVTTIHDLIPIKFPKLTPRVIVETHRERLKWVAKESKRIIVPSLCTKGDLISLGFDEEKIRVIPEAPNLFKASEKEVEAVKKKYNIHENYIITIGVNSRKNVKRIIEGYHLSKAGRNLKLIVVGEMIGSKLLDERGVRFLGHVDDSDLEALLTGSKALVFASIYEGFGIPILDAFNCCVPVVASNVSSMPEVSGGAAILVDPYDVNSIADGITESLEKPKTLIDKGLKRIKDFSWQHTAEETLKVYKEII</sequence>
<protein>
    <submittedName>
        <fullName evidence="4">Group 1 glycosyl transferase</fullName>
    </submittedName>
</protein>
<reference evidence="4 5" key="1">
    <citation type="journal article" date="2015" name="Nature">
        <title>rRNA introns, odd ribosomes, and small enigmatic genomes across a large radiation of phyla.</title>
        <authorList>
            <person name="Brown C.T."/>
            <person name="Hug L.A."/>
            <person name="Thomas B.C."/>
            <person name="Sharon I."/>
            <person name="Castelle C.J."/>
            <person name="Singh A."/>
            <person name="Wilkins M.J."/>
            <person name="Williams K.H."/>
            <person name="Banfield J.F."/>
        </authorList>
    </citation>
    <scope>NUCLEOTIDE SEQUENCE [LARGE SCALE GENOMIC DNA]</scope>
</reference>
<evidence type="ECO:0000313" key="4">
    <source>
        <dbReference type="EMBL" id="KKP31348.1"/>
    </source>
</evidence>
<dbReference type="EMBL" id="LBOI01000011">
    <property type="protein sequence ID" value="KKP31348.1"/>
    <property type="molecule type" value="Genomic_DNA"/>
</dbReference>
<feature type="domain" description="Glycosyl transferase family 1" evidence="2">
    <location>
        <begin position="197"/>
        <end position="337"/>
    </location>
</feature>
<dbReference type="PATRIC" id="fig|1618586.3.peg.641"/>
<proteinExistence type="predicted"/>
<dbReference type="InterPro" id="IPR028098">
    <property type="entry name" value="Glyco_trans_4-like_N"/>
</dbReference>
<dbReference type="SUPFAM" id="SSF53756">
    <property type="entry name" value="UDP-Glycosyltransferase/glycogen phosphorylase"/>
    <property type="match status" value="1"/>
</dbReference>
<dbReference type="AlphaFoldDB" id="A0A0F9YJ57"/>
<dbReference type="Pfam" id="PF13439">
    <property type="entry name" value="Glyco_transf_4"/>
    <property type="match status" value="1"/>
</dbReference>
<name>A0A0F9YJ57_9BACT</name>
<dbReference type="Pfam" id="PF00534">
    <property type="entry name" value="Glycos_transf_1"/>
    <property type="match status" value="1"/>
</dbReference>
<comment type="caution">
    <text evidence="4">The sequence shown here is derived from an EMBL/GenBank/DDBJ whole genome shotgun (WGS) entry which is preliminary data.</text>
</comment>
<evidence type="ECO:0000259" key="2">
    <source>
        <dbReference type="Pfam" id="PF00534"/>
    </source>
</evidence>
<dbReference type="GO" id="GO:0016757">
    <property type="term" value="F:glycosyltransferase activity"/>
    <property type="evidence" value="ECO:0007669"/>
    <property type="project" value="InterPro"/>
</dbReference>
<organism evidence="4 5">
    <name type="scientific">Candidatus Woesebacteria bacterium GW2011_GWC2_31_9</name>
    <dbReference type="NCBI Taxonomy" id="1618586"/>
    <lineage>
        <taxon>Bacteria</taxon>
        <taxon>Candidatus Woeseibacteriota</taxon>
    </lineage>
</organism>
<keyword evidence="1 4" id="KW-0808">Transferase</keyword>
<accession>A0A0F9YJ57</accession>
<dbReference type="CDD" id="cd03809">
    <property type="entry name" value="GT4_MtfB-like"/>
    <property type="match status" value="1"/>
</dbReference>
<gene>
    <name evidence="4" type="ORF">UR21_C0011G0029</name>
</gene>
<feature type="domain" description="Glycosyltransferase subfamily 4-like N-terminal" evidence="3">
    <location>
        <begin position="71"/>
        <end position="180"/>
    </location>
</feature>
<evidence type="ECO:0000256" key="1">
    <source>
        <dbReference type="ARBA" id="ARBA00022679"/>
    </source>
</evidence>
<evidence type="ECO:0000259" key="3">
    <source>
        <dbReference type="Pfam" id="PF13439"/>
    </source>
</evidence>
<evidence type="ECO:0000313" key="5">
    <source>
        <dbReference type="Proteomes" id="UP000034803"/>
    </source>
</evidence>
<dbReference type="Proteomes" id="UP000034803">
    <property type="component" value="Unassembled WGS sequence"/>
</dbReference>
<dbReference type="PANTHER" id="PTHR46401">
    <property type="entry name" value="GLYCOSYLTRANSFERASE WBBK-RELATED"/>
    <property type="match status" value="1"/>
</dbReference>
<dbReference type="InterPro" id="IPR001296">
    <property type="entry name" value="Glyco_trans_1"/>
</dbReference>
<dbReference type="Gene3D" id="3.40.50.2000">
    <property type="entry name" value="Glycogen Phosphorylase B"/>
    <property type="match status" value="2"/>
</dbReference>